<accession>A0A450WYV0</accession>
<sequence>MPVPCRFHGMNTVRVIHVKIVLFADLLKVRKAVGEFRGCSEVMEFSTYSAYNTRFYCEALLQTDKA</sequence>
<organism evidence="1">
    <name type="scientific">Candidatus Kentrum sp. MB</name>
    <dbReference type="NCBI Taxonomy" id="2138164"/>
    <lineage>
        <taxon>Bacteria</taxon>
        <taxon>Pseudomonadati</taxon>
        <taxon>Pseudomonadota</taxon>
        <taxon>Gammaproteobacteria</taxon>
        <taxon>Candidatus Kentrum</taxon>
    </lineage>
</organism>
<dbReference type="EMBL" id="CAADGH010000038">
    <property type="protein sequence ID" value="VFK75999.1"/>
    <property type="molecule type" value="Genomic_DNA"/>
</dbReference>
<evidence type="ECO:0000313" key="2">
    <source>
        <dbReference type="EMBL" id="VFK32617.1"/>
    </source>
</evidence>
<dbReference type="EMBL" id="CAADFO010000001">
    <property type="protein sequence ID" value="VFK22224.1"/>
    <property type="molecule type" value="Genomic_DNA"/>
</dbReference>
<name>A0A450WYV0_9GAMM</name>
<dbReference type="EMBL" id="CAADFQ010000035">
    <property type="protein sequence ID" value="VFK32617.1"/>
    <property type="molecule type" value="Genomic_DNA"/>
</dbReference>
<reference evidence="1" key="1">
    <citation type="submission" date="2019-02" db="EMBL/GenBank/DDBJ databases">
        <authorList>
            <person name="Gruber-Vodicka R. H."/>
            <person name="Seah K. B. B."/>
        </authorList>
    </citation>
    <scope>NUCLEOTIDE SEQUENCE</scope>
    <source>
        <strain evidence="1">BECK_BZ197</strain>
        <strain evidence="3">BECK_BZ198</strain>
        <strain evidence="2">BECK_BZ199</strain>
    </source>
</reference>
<proteinExistence type="predicted"/>
<gene>
    <name evidence="1" type="ORF">BECKMB1821G_GA0114241_100199</name>
    <name evidence="3" type="ORF">BECKMB1821H_GA0114242_103818</name>
    <name evidence="2" type="ORF">BECKMB1821I_GA0114274_103519</name>
</gene>
<evidence type="ECO:0000313" key="1">
    <source>
        <dbReference type="EMBL" id="VFK22224.1"/>
    </source>
</evidence>
<dbReference type="AlphaFoldDB" id="A0A450WYV0"/>
<evidence type="ECO:0000313" key="3">
    <source>
        <dbReference type="EMBL" id="VFK75999.1"/>
    </source>
</evidence>
<protein>
    <submittedName>
        <fullName evidence="1">Uncharacterized protein</fullName>
    </submittedName>
</protein>